<reference evidence="3" key="1">
    <citation type="submission" date="2021-01" db="EMBL/GenBank/DDBJ databases">
        <title>Description of Breznakiella homolactica.</title>
        <authorList>
            <person name="Song Y."/>
            <person name="Brune A."/>
        </authorList>
    </citation>
    <scope>NUCLEOTIDE SEQUENCE</scope>
    <source>
        <strain evidence="3">RmG30</strain>
    </source>
</reference>
<feature type="chain" id="PRO_5030604997" description="Cyclophilin-like domain-containing protein" evidence="1">
    <location>
        <begin position="22"/>
        <end position="148"/>
    </location>
</feature>
<gene>
    <name evidence="3" type="ORF">JFL75_12695</name>
</gene>
<dbReference type="KEGG" id="bhc:JFL75_12695"/>
<keyword evidence="4" id="KW-1185">Reference proteome</keyword>
<organism evidence="3 4">
    <name type="scientific">Breznakiella homolactica</name>
    <dbReference type="NCBI Taxonomy" id="2798577"/>
    <lineage>
        <taxon>Bacteria</taxon>
        <taxon>Pseudomonadati</taxon>
        <taxon>Spirochaetota</taxon>
        <taxon>Spirochaetia</taxon>
        <taxon>Spirochaetales</taxon>
        <taxon>Breznakiellaceae</taxon>
        <taxon>Breznakiella</taxon>
    </lineage>
</organism>
<keyword evidence="1" id="KW-0732">Signal</keyword>
<dbReference type="RefSeq" id="WP_215625102.1">
    <property type="nucleotide sequence ID" value="NZ_CP067089.2"/>
</dbReference>
<evidence type="ECO:0000313" key="3">
    <source>
        <dbReference type="EMBL" id="QQO07796.1"/>
    </source>
</evidence>
<evidence type="ECO:0000259" key="2">
    <source>
        <dbReference type="Pfam" id="PF18050"/>
    </source>
</evidence>
<accession>A0A7T7XK10</accession>
<dbReference type="Proteomes" id="UP000595917">
    <property type="component" value="Chromosome"/>
</dbReference>
<dbReference type="InterPro" id="IPR029000">
    <property type="entry name" value="Cyclophilin-like_dom_sf"/>
</dbReference>
<dbReference type="Gene3D" id="2.40.100.20">
    <property type="match status" value="1"/>
</dbReference>
<dbReference type="EMBL" id="CP067089">
    <property type="protein sequence ID" value="QQO07796.1"/>
    <property type="molecule type" value="Genomic_DNA"/>
</dbReference>
<sequence>MIRKILFTLTAALLVSCSTGAQETGEGVLMGVQLRMVFDNEALIIDLYDNPTARDFLTLLPLTVTMEDYAAAEKITYLSRRLDTGRGGPGNTPSSGNFTYYAPWGNLAVFYRGQGSAGGLVILGTIRSGAERLGRMRNNFTAAIEVVE</sequence>
<feature type="domain" description="Cyclophilin-like" evidence="2">
    <location>
        <begin position="36"/>
        <end position="145"/>
    </location>
</feature>
<dbReference type="AlphaFoldDB" id="A0A7T7XK10"/>
<dbReference type="InterPro" id="IPR041183">
    <property type="entry name" value="Cyclophilin-like"/>
</dbReference>
<dbReference type="PROSITE" id="PS51257">
    <property type="entry name" value="PROKAR_LIPOPROTEIN"/>
    <property type="match status" value="1"/>
</dbReference>
<feature type="signal peptide" evidence="1">
    <location>
        <begin position="1"/>
        <end position="21"/>
    </location>
</feature>
<evidence type="ECO:0000313" key="4">
    <source>
        <dbReference type="Proteomes" id="UP000595917"/>
    </source>
</evidence>
<evidence type="ECO:0000256" key="1">
    <source>
        <dbReference type="SAM" id="SignalP"/>
    </source>
</evidence>
<proteinExistence type="predicted"/>
<dbReference type="Pfam" id="PF18050">
    <property type="entry name" value="Cyclophil_like2"/>
    <property type="match status" value="1"/>
</dbReference>
<name>A0A7T7XK10_9SPIR</name>
<protein>
    <recommendedName>
        <fullName evidence="2">Cyclophilin-like domain-containing protein</fullName>
    </recommendedName>
</protein>
<dbReference type="SUPFAM" id="SSF50891">
    <property type="entry name" value="Cyclophilin-like"/>
    <property type="match status" value="1"/>
</dbReference>